<dbReference type="Gene3D" id="3.30.1490.20">
    <property type="entry name" value="ATP-grasp fold, A domain"/>
    <property type="match status" value="1"/>
</dbReference>
<dbReference type="PANTHER" id="PTHR43585:SF2">
    <property type="entry name" value="ATP-GRASP ENZYME FSQD"/>
    <property type="match status" value="1"/>
</dbReference>
<keyword evidence="3 4" id="KW-0067">ATP-binding</keyword>
<dbReference type="AlphaFoldDB" id="R7A854"/>
<organism evidence="6 7">
    <name type="scientific">Bacteroides pectinophilus CAG:437</name>
    <dbReference type="NCBI Taxonomy" id="1263051"/>
    <lineage>
        <taxon>Bacteria</taxon>
        <taxon>Bacillati</taxon>
        <taxon>Bacillota</taxon>
        <taxon>Clostridia</taxon>
        <taxon>Eubacteriales</taxon>
    </lineage>
</organism>
<evidence type="ECO:0000313" key="6">
    <source>
        <dbReference type="EMBL" id="CDD56968.1"/>
    </source>
</evidence>
<dbReference type="PROSITE" id="PS50975">
    <property type="entry name" value="ATP_GRASP"/>
    <property type="match status" value="1"/>
</dbReference>
<dbReference type="InterPro" id="IPR052032">
    <property type="entry name" value="ATP-dep_AA_Ligase"/>
</dbReference>
<accession>R7A854</accession>
<dbReference type="InterPro" id="IPR013815">
    <property type="entry name" value="ATP_grasp_subdomain_1"/>
</dbReference>
<protein>
    <submittedName>
        <fullName evidence="6">ATP-grasp domain protein</fullName>
    </submittedName>
</protein>
<dbReference type="GO" id="GO:0046872">
    <property type="term" value="F:metal ion binding"/>
    <property type="evidence" value="ECO:0007669"/>
    <property type="project" value="InterPro"/>
</dbReference>
<name>R7A854_9FIRM</name>
<keyword evidence="2 4" id="KW-0547">Nucleotide-binding</keyword>
<dbReference type="GO" id="GO:0005524">
    <property type="term" value="F:ATP binding"/>
    <property type="evidence" value="ECO:0007669"/>
    <property type="project" value="UniProtKB-UniRule"/>
</dbReference>
<dbReference type="InterPro" id="IPR011761">
    <property type="entry name" value="ATP-grasp"/>
</dbReference>
<evidence type="ECO:0000256" key="3">
    <source>
        <dbReference type="ARBA" id="ARBA00022840"/>
    </source>
</evidence>
<dbReference type="Gene3D" id="3.40.50.20">
    <property type="match status" value="1"/>
</dbReference>
<dbReference type="Proteomes" id="UP000018141">
    <property type="component" value="Unassembled WGS sequence"/>
</dbReference>
<proteinExistence type="predicted"/>
<reference evidence="6" key="1">
    <citation type="submission" date="2012-11" db="EMBL/GenBank/DDBJ databases">
        <title>Dependencies among metagenomic species, viruses, plasmids and units of genetic variation.</title>
        <authorList>
            <person name="Nielsen H.B."/>
            <person name="Almeida M."/>
            <person name="Juncker A.S."/>
            <person name="Rasmussen S."/>
            <person name="Li J."/>
            <person name="Sunagawa S."/>
            <person name="Plichta D."/>
            <person name="Gautier L."/>
            <person name="Le Chatelier E."/>
            <person name="Peletier E."/>
            <person name="Bonde I."/>
            <person name="Nielsen T."/>
            <person name="Manichanh C."/>
            <person name="Arumugam M."/>
            <person name="Batto J."/>
            <person name="Santos M.B.Q.D."/>
            <person name="Blom N."/>
            <person name="Borruel N."/>
            <person name="Burgdorf K.S."/>
            <person name="Boumezbeur F."/>
            <person name="Casellas F."/>
            <person name="Dore J."/>
            <person name="Guarner F."/>
            <person name="Hansen T."/>
            <person name="Hildebrand F."/>
            <person name="Kaas R.S."/>
            <person name="Kennedy S."/>
            <person name="Kristiansen K."/>
            <person name="Kultima J.R."/>
            <person name="Leonard P."/>
            <person name="Levenez F."/>
            <person name="Lund O."/>
            <person name="Moumen B."/>
            <person name="Le Paslier D."/>
            <person name="Pons N."/>
            <person name="Pedersen O."/>
            <person name="Prifti E."/>
            <person name="Qin J."/>
            <person name="Raes J."/>
            <person name="Tap J."/>
            <person name="Tims S."/>
            <person name="Ussery D.W."/>
            <person name="Yamada T."/>
            <person name="MetaHit consortium"/>
            <person name="Renault P."/>
            <person name="Sicheritz-Ponten T."/>
            <person name="Bork P."/>
            <person name="Wang J."/>
            <person name="Brunak S."/>
            <person name="Ehrlich S.D."/>
        </authorList>
    </citation>
    <scope>NUCLEOTIDE SEQUENCE [LARGE SCALE GENOMIC DNA]</scope>
</reference>
<dbReference type="Pfam" id="PF13535">
    <property type="entry name" value="ATP-grasp_4"/>
    <property type="match status" value="1"/>
</dbReference>
<gene>
    <name evidence="6" type="ORF">BN656_01332</name>
</gene>
<comment type="caution">
    <text evidence="6">The sequence shown here is derived from an EMBL/GenBank/DDBJ whole genome shotgun (WGS) entry which is preliminary data.</text>
</comment>
<evidence type="ECO:0000256" key="1">
    <source>
        <dbReference type="ARBA" id="ARBA00022598"/>
    </source>
</evidence>
<evidence type="ECO:0000313" key="7">
    <source>
        <dbReference type="Proteomes" id="UP000018141"/>
    </source>
</evidence>
<feature type="domain" description="ATP-grasp" evidence="5">
    <location>
        <begin position="108"/>
        <end position="300"/>
    </location>
</feature>
<dbReference type="Gene3D" id="3.30.470.20">
    <property type="entry name" value="ATP-grasp fold, B domain"/>
    <property type="match status" value="1"/>
</dbReference>
<evidence type="ECO:0000256" key="4">
    <source>
        <dbReference type="PROSITE-ProRule" id="PRU00409"/>
    </source>
</evidence>
<sequence length="370" mass="40836">MSENLAIIGASYLQLPLINKAKEMGYTTHVFAWAAQDVGEKAADFFYPISIVEKEEILEKCRQIGICGICSIASDVAVVTVNYVAEMLGLNGNLISSTGKCTNKHLMRKAFEENGDPSPKSILISQDTLLDNLDITYPVIVKPTDRSGSRGIYKLESSEGLADAVKKAMSEGFEKKALVEEFVEGQEYSVEHISFNGKHVFLALTLKYTTGAPHFIETGHMEPAPVDDRLLAQIKKTVGHALDSLEIKNGASHAEIKVKDDGTINIIEIGARMGGDCIGSELVRYSTGYDFVKMVIQVACGNQPDFKKVCAPTAVESKYIFNDLDLEEFNDIMKYEPERILQVSDFHLENIGHITDSSNRAGCYIRKFKC</sequence>
<evidence type="ECO:0000259" key="5">
    <source>
        <dbReference type="PROSITE" id="PS50975"/>
    </source>
</evidence>
<evidence type="ECO:0000256" key="2">
    <source>
        <dbReference type="ARBA" id="ARBA00022741"/>
    </source>
</evidence>
<dbReference type="GO" id="GO:0016874">
    <property type="term" value="F:ligase activity"/>
    <property type="evidence" value="ECO:0007669"/>
    <property type="project" value="UniProtKB-KW"/>
</dbReference>
<dbReference type="SUPFAM" id="SSF56059">
    <property type="entry name" value="Glutathione synthetase ATP-binding domain-like"/>
    <property type="match status" value="1"/>
</dbReference>
<keyword evidence="1" id="KW-0436">Ligase</keyword>
<dbReference type="PANTHER" id="PTHR43585">
    <property type="entry name" value="FUMIPYRROLE BIOSYNTHESIS PROTEIN C"/>
    <property type="match status" value="1"/>
</dbReference>
<dbReference type="EMBL" id="CBHH010000040">
    <property type="protein sequence ID" value="CDD56968.1"/>
    <property type="molecule type" value="Genomic_DNA"/>
</dbReference>